<proteinExistence type="predicted"/>
<evidence type="ECO:0000313" key="2">
    <source>
        <dbReference type="Proteomes" id="UP000011864"/>
    </source>
</evidence>
<keyword evidence="2" id="KW-1185">Reference proteome</keyword>
<dbReference type="HOGENOM" id="CLU_3203089_0_0_6"/>
<sequence>MNIHKLSPKTQIGYIRAVAKLDNFLKHSPARPTPEELRQFQIVLA</sequence>
<dbReference type="AlphaFoldDB" id="M4RKD4"/>
<organism evidence="1 2">
    <name type="scientific">Paraglaciecola psychrophila 170</name>
    <dbReference type="NCBI Taxonomy" id="1129794"/>
    <lineage>
        <taxon>Bacteria</taxon>
        <taxon>Pseudomonadati</taxon>
        <taxon>Pseudomonadota</taxon>
        <taxon>Gammaproteobacteria</taxon>
        <taxon>Alteromonadales</taxon>
        <taxon>Alteromonadaceae</taxon>
        <taxon>Paraglaciecola</taxon>
    </lineage>
</organism>
<evidence type="ECO:0000313" key="1">
    <source>
        <dbReference type="EMBL" id="AGH42619.1"/>
    </source>
</evidence>
<reference evidence="1 2" key="1">
    <citation type="journal article" date="2013" name="Genome Announc.">
        <title>Complete Genome Sequence of Glaciecola psychrophila Strain 170T.</title>
        <authorList>
            <person name="Yin J."/>
            <person name="Chen J."/>
            <person name="Liu G."/>
            <person name="Yu Y."/>
            <person name="Song L."/>
            <person name="Wang X."/>
            <person name="Qu X."/>
        </authorList>
    </citation>
    <scope>NUCLEOTIDE SEQUENCE [LARGE SCALE GENOMIC DNA]</scope>
    <source>
        <strain evidence="1 2">170</strain>
    </source>
</reference>
<accession>M4RKD4</accession>
<dbReference type="Proteomes" id="UP000011864">
    <property type="component" value="Chromosome"/>
</dbReference>
<gene>
    <name evidence="1" type="ORF">C427_0509</name>
</gene>
<dbReference type="STRING" id="1129794.C427_0509"/>
<name>M4RKD4_9ALTE</name>
<dbReference type="RefSeq" id="WP_015430333.1">
    <property type="nucleotide sequence ID" value="NC_020514.1"/>
</dbReference>
<dbReference type="EMBL" id="CP003837">
    <property type="protein sequence ID" value="AGH42619.1"/>
    <property type="molecule type" value="Genomic_DNA"/>
</dbReference>
<dbReference type="KEGG" id="gps:C427_0509"/>
<dbReference type="PATRIC" id="fig|1129794.4.peg.504"/>
<protein>
    <submittedName>
        <fullName evidence="1">Integrase family protein</fullName>
    </submittedName>
</protein>